<sequence length="102" mass="12008">MIQLSENQIKDIKRLVGYRGRKVYIKPFRPGMSLNSYWDSGSRDYFWYISIYGLQPRVEQTIPQNGTPYDKLNLKAETLEANRVIVNKWVFRGKDASITIYV</sequence>
<gene>
    <name evidence="1" type="ORF">UFOVP410_147</name>
</gene>
<protein>
    <submittedName>
        <fullName evidence="1">Uncharacterized protein</fullName>
    </submittedName>
</protein>
<proteinExistence type="predicted"/>
<reference evidence="1" key="1">
    <citation type="submission" date="2020-04" db="EMBL/GenBank/DDBJ databases">
        <authorList>
            <person name="Chiriac C."/>
            <person name="Salcher M."/>
            <person name="Ghai R."/>
            <person name="Kavagutti S V."/>
        </authorList>
    </citation>
    <scope>NUCLEOTIDE SEQUENCE</scope>
</reference>
<accession>A0A6J5M3W1</accession>
<evidence type="ECO:0000313" key="1">
    <source>
        <dbReference type="EMBL" id="CAB4141308.1"/>
    </source>
</evidence>
<organism evidence="1">
    <name type="scientific">uncultured Caudovirales phage</name>
    <dbReference type="NCBI Taxonomy" id="2100421"/>
    <lineage>
        <taxon>Viruses</taxon>
        <taxon>Duplodnaviria</taxon>
        <taxon>Heunggongvirae</taxon>
        <taxon>Uroviricota</taxon>
        <taxon>Caudoviricetes</taxon>
        <taxon>Peduoviridae</taxon>
        <taxon>Maltschvirus</taxon>
        <taxon>Maltschvirus maltsch</taxon>
    </lineage>
</organism>
<dbReference type="EMBL" id="LR796388">
    <property type="protein sequence ID" value="CAB4141308.1"/>
    <property type="molecule type" value="Genomic_DNA"/>
</dbReference>
<name>A0A6J5M3W1_9CAUD</name>